<dbReference type="EMBL" id="CP002193">
    <property type="protein sequence ID" value="AFD27305.1"/>
    <property type="molecule type" value="Genomic_DNA"/>
</dbReference>
<dbReference type="AlphaFoldDB" id="H8H1A8"/>
<geneLocation type="plasmid" evidence="1 2">
    <name>P2</name>
</geneLocation>
<dbReference type="SUPFAM" id="SSF52402">
    <property type="entry name" value="Adenine nucleotide alpha hydrolases-like"/>
    <property type="match status" value="1"/>
</dbReference>
<keyword evidence="2" id="KW-1185">Reference proteome</keyword>
<sequence>MLEVQEHVPPEQQLVVHATLGRSEWPGTLEHARDQAAAAGVPFLVAQSSTHPDLLSMVRHRFQTRPEVPSWPGTTGRFCTSGLKRGPIEREVRRYAKARGITHIVNTMGIRGAESPRRAKACVWEANEKQSVAGRTWMNWLPIHGLSTEEVVMLQV</sequence>
<dbReference type="Proteomes" id="UP000007575">
    <property type="component" value="Plasmid P2"/>
</dbReference>
<evidence type="ECO:0000313" key="2">
    <source>
        <dbReference type="Proteomes" id="UP000007575"/>
    </source>
</evidence>
<dbReference type="Gene3D" id="3.40.50.620">
    <property type="entry name" value="HUPs"/>
    <property type="match status" value="1"/>
</dbReference>
<accession>H8H1A8</accession>
<reference evidence="1 2" key="1">
    <citation type="journal article" date="2012" name="PLoS ONE">
        <title>Genome sequence and transcriptome analysis of the radioresistant bacterium Deinococcus gobiensis: insights into the extreme environmental adaptations.</title>
        <authorList>
            <person name="Yuan M."/>
            <person name="Chen M."/>
            <person name="Zhang W."/>
            <person name="Lu W."/>
            <person name="Wang J."/>
            <person name="Yang M."/>
            <person name="Zhao P."/>
            <person name="Tang R."/>
            <person name="Li X."/>
            <person name="Hao Y."/>
            <person name="Zhou Z."/>
            <person name="Zhan Y."/>
            <person name="Yu H."/>
            <person name="Teng C."/>
            <person name="Yan Y."/>
            <person name="Ping S."/>
            <person name="Wang Y."/>
            <person name="Lin M."/>
        </authorList>
    </citation>
    <scope>NUCLEOTIDE SEQUENCE [LARGE SCALE GENOMIC DNA]</scope>
    <source>
        <strain evidence="2">DSM 21396 / JCM 16679 / CGMCC 1.7299 / I-0</strain>
        <plasmid evidence="1">P2</plasmid>
    </source>
</reference>
<protein>
    <submittedName>
        <fullName evidence="1">Phosphoadenosine phosphosulfate reductase</fullName>
    </submittedName>
</protein>
<dbReference type="HOGENOM" id="CLU_1683677_0_0_0"/>
<gene>
    <name evidence="1" type="ordered locus">DGo_PB0036</name>
</gene>
<proteinExistence type="predicted"/>
<dbReference type="PATRIC" id="fig|745776.4.peg.3450"/>
<evidence type="ECO:0000313" key="1">
    <source>
        <dbReference type="EMBL" id="AFD27305.1"/>
    </source>
</evidence>
<dbReference type="KEGG" id="dgo:DGo_PB0036"/>
<keyword evidence="1" id="KW-0614">Plasmid</keyword>
<dbReference type="InterPro" id="IPR014729">
    <property type="entry name" value="Rossmann-like_a/b/a_fold"/>
</dbReference>
<organism evidence="1 2">
    <name type="scientific">Deinococcus gobiensis (strain DSM 21396 / JCM 16679 / CGMCC 1.7299 / I-0)</name>
    <dbReference type="NCBI Taxonomy" id="745776"/>
    <lineage>
        <taxon>Bacteria</taxon>
        <taxon>Thermotogati</taxon>
        <taxon>Deinococcota</taxon>
        <taxon>Deinococci</taxon>
        <taxon>Deinococcales</taxon>
        <taxon>Deinococcaceae</taxon>
        <taxon>Deinococcus</taxon>
    </lineage>
</organism>
<name>H8H1A8_DEIGI</name>